<gene>
    <name evidence="1" type="ORF">BN1044_02320</name>
</gene>
<protein>
    <submittedName>
        <fullName evidence="1">Uncharacterized protein</fullName>
    </submittedName>
</protein>
<proteinExistence type="predicted"/>
<reference evidence="1 2" key="1">
    <citation type="submission" date="2016-09" db="EMBL/GenBank/DDBJ databases">
        <authorList>
            <person name="Capua I."/>
            <person name="De Benedictis P."/>
            <person name="Joannis T."/>
            <person name="Lombin L.H."/>
            <person name="Cattoli G."/>
        </authorList>
    </citation>
    <scope>NUCLEOTIDE SEQUENCE [LARGE SCALE GENOMIC DNA]</scope>
    <source>
        <strain evidence="1 2">GB001</strain>
    </source>
</reference>
<organism evidence="1 2">
    <name type="scientific">Hafnia alvei</name>
    <dbReference type="NCBI Taxonomy" id="569"/>
    <lineage>
        <taxon>Bacteria</taxon>
        <taxon>Pseudomonadati</taxon>
        <taxon>Pseudomonadota</taxon>
        <taxon>Gammaproteobacteria</taxon>
        <taxon>Enterobacterales</taxon>
        <taxon>Hafniaceae</taxon>
        <taxon>Hafnia</taxon>
    </lineage>
</organism>
<evidence type="ECO:0000313" key="2">
    <source>
        <dbReference type="Proteomes" id="UP000094844"/>
    </source>
</evidence>
<sequence length="169" mass="18239">MNAYVYPLNPVLAIDPQGLNNVDVIVNNNGIGHVGLHMGTGDDELLYDPGGSFVTPRGIPSGSGGTFSGSDANLNDFLKYQYAYGPDVRVYSFEITPDEDKKIRDNIDEQGGCSPLYCALCSSNVLNGIGPFKTLGTIRTPWGMNDAMKKILYPTPNLPFGSWLISPAF</sequence>
<dbReference type="EMBL" id="FMIQ01000042">
    <property type="protein sequence ID" value="SCM52833.1"/>
    <property type="molecule type" value="Genomic_DNA"/>
</dbReference>
<dbReference type="Proteomes" id="UP000094844">
    <property type="component" value="Unassembled WGS sequence"/>
</dbReference>
<dbReference type="AlphaFoldDB" id="A0A1C6Z0V0"/>
<name>A0A1C6Z0V0_HAFAL</name>
<evidence type="ECO:0000313" key="1">
    <source>
        <dbReference type="EMBL" id="SCM52833.1"/>
    </source>
</evidence>
<accession>A0A1C6Z0V0</accession>